<evidence type="ECO:0000256" key="2">
    <source>
        <dbReference type="ARBA" id="ARBA00022603"/>
    </source>
</evidence>
<dbReference type="Gene3D" id="3.40.50.150">
    <property type="entry name" value="Vaccinia Virus protein VP39"/>
    <property type="match status" value="1"/>
</dbReference>
<dbReference type="CDD" id="cd02440">
    <property type="entry name" value="AdoMet_MTases"/>
    <property type="match status" value="1"/>
</dbReference>
<name>A0A8A7KCY7_9FIRM</name>
<dbReference type="PANTHER" id="PTHR44307:SF2">
    <property type="entry name" value="PHOSPHOETHANOLAMINE METHYLTRANSFERASE ISOFORM X1"/>
    <property type="match status" value="1"/>
</dbReference>
<dbReference type="InterPro" id="IPR029063">
    <property type="entry name" value="SAM-dependent_MTases_sf"/>
</dbReference>
<evidence type="ECO:0000256" key="5">
    <source>
        <dbReference type="ARBA" id="ARBA00047622"/>
    </source>
</evidence>
<evidence type="ECO:0000259" key="6">
    <source>
        <dbReference type="Pfam" id="PF13649"/>
    </source>
</evidence>
<feature type="domain" description="Methyltransferase" evidence="6">
    <location>
        <begin position="44"/>
        <end position="142"/>
    </location>
</feature>
<evidence type="ECO:0000256" key="1">
    <source>
        <dbReference type="ARBA" id="ARBA00005189"/>
    </source>
</evidence>
<comment type="pathway">
    <text evidence="1">Lipid metabolism.</text>
</comment>
<dbReference type="AlphaFoldDB" id="A0A8A7KCY7"/>
<dbReference type="PANTHER" id="PTHR44307">
    <property type="entry name" value="PHOSPHOETHANOLAMINE METHYLTRANSFERASE"/>
    <property type="match status" value="1"/>
</dbReference>
<keyword evidence="2 7" id="KW-0489">Methyltransferase</keyword>
<comment type="catalytic activity">
    <reaction evidence="5">
        <text>phosphoethanolamine + S-adenosyl-L-methionine = N-methylethanolamine phosphate + S-adenosyl-L-homocysteine + H(+)</text>
        <dbReference type="Rhea" id="RHEA:20365"/>
        <dbReference type="ChEBI" id="CHEBI:15378"/>
        <dbReference type="ChEBI" id="CHEBI:57781"/>
        <dbReference type="ChEBI" id="CHEBI:57856"/>
        <dbReference type="ChEBI" id="CHEBI:58190"/>
        <dbReference type="ChEBI" id="CHEBI:59789"/>
        <dbReference type="EC" id="2.1.1.103"/>
    </reaction>
    <physiologicalReaction direction="left-to-right" evidence="5">
        <dbReference type="Rhea" id="RHEA:20366"/>
    </physiologicalReaction>
</comment>
<dbReference type="InterPro" id="IPR041698">
    <property type="entry name" value="Methyltransf_25"/>
</dbReference>
<organism evidence="7 8">
    <name type="scientific">Iocasia fonsfrigidae</name>
    <dbReference type="NCBI Taxonomy" id="2682810"/>
    <lineage>
        <taxon>Bacteria</taxon>
        <taxon>Bacillati</taxon>
        <taxon>Bacillota</taxon>
        <taxon>Clostridia</taxon>
        <taxon>Halanaerobiales</taxon>
        <taxon>Halanaerobiaceae</taxon>
        <taxon>Iocasia</taxon>
    </lineage>
</organism>
<accession>A0A8A7KCY7</accession>
<dbReference type="Pfam" id="PF13649">
    <property type="entry name" value="Methyltransf_25"/>
    <property type="match status" value="1"/>
</dbReference>
<evidence type="ECO:0000256" key="3">
    <source>
        <dbReference type="ARBA" id="ARBA00022679"/>
    </source>
</evidence>
<comment type="pathway">
    <text evidence="4">Phospholipid metabolism.</text>
</comment>
<protein>
    <submittedName>
        <fullName evidence="7">Methyltransferase domain-containing protein</fullName>
    </submittedName>
</protein>
<evidence type="ECO:0000313" key="7">
    <source>
        <dbReference type="EMBL" id="QTL97965.1"/>
    </source>
</evidence>
<keyword evidence="8" id="KW-1185">Reference proteome</keyword>
<keyword evidence="3" id="KW-0808">Transferase</keyword>
<dbReference type="GO" id="GO:0032259">
    <property type="term" value="P:methylation"/>
    <property type="evidence" value="ECO:0007669"/>
    <property type="project" value="UniProtKB-KW"/>
</dbReference>
<evidence type="ECO:0000256" key="4">
    <source>
        <dbReference type="ARBA" id="ARBA00025707"/>
    </source>
</evidence>
<reference evidence="7" key="1">
    <citation type="submission" date="2019-12" db="EMBL/GenBank/DDBJ databases">
        <authorList>
            <person name="zhang j."/>
            <person name="sun C.M."/>
        </authorList>
    </citation>
    <scope>NUCLEOTIDE SEQUENCE</scope>
    <source>
        <strain evidence="7">NS-1</strain>
    </source>
</reference>
<proteinExistence type="predicted"/>
<evidence type="ECO:0000313" key="8">
    <source>
        <dbReference type="Proteomes" id="UP000665020"/>
    </source>
</evidence>
<dbReference type="Proteomes" id="UP000665020">
    <property type="component" value="Chromosome"/>
</dbReference>
<dbReference type="Gene3D" id="2.20.25.110">
    <property type="entry name" value="S-adenosyl-L-methionine-dependent methyltransferases"/>
    <property type="match status" value="1"/>
</dbReference>
<sequence>MVMINKMGFYNQFASYYNDVFPLSVEKLNFLSNKFTDTDDGNKILDIGTATGSYAIALAEEGYQVSAVDLNHEMIKLARLRVVNSNLAVNFKVADMLKLDKLYSENYFNGIYCIGNVLVHLDTKKDIKKALGIMAKLLKPKGVVIIQIINYQRILKNNVTQLPVIINEDKGITFSRRYLLEDSKDKIRFITNLSIDKGVKNSYQNTIKLLPLLPDELLDILGEIGFQDVKLYASFSGEGFNEQAVPCIAVGRL</sequence>
<dbReference type="EMBL" id="CP046640">
    <property type="protein sequence ID" value="QTL97965.1"/>
    <property type="molecule type" value="Genomic_DNA"/>
</dbReference>
<dbReference type="GO" id="GO:0000234">
    <property type="term" value="F:phosphoethanolamine N-methyltransferase activity"/>
    <property type="evidence" value="ECO:0007669"/>
    <property type="project" value="UniProtKB-EC"/>
</dbReference>
<dbReference type="KEGG" id="ifn:GM661_08225"/>
<gene>
    <name evidence="7" type="ORF">GM661_08225</name>
</gene>
<dbReference type="SUPFAM" id="SSF53335">
    <property type="entry name" value="S-adenosyl-L-methionine-dependent methyltransferases"/>
    <property type="match status" value="1"/>
</dbReference>